<proteinExistence type="predicted"/>
<dbReference type="Proteomes" id="UP000244201">
    <property type="component" value="Chromosome"/>
</dbReference>
<sequence>MTFRKRSRRALEAVEPPARCRLEPIDPRCVDCGRPGMEQVATIRRAQGGELAVLACAYDARRRRSA</sequence>
<accession>A0A2R4SVJ6</accession>
<evidence type="ECO:0000313" key="2">
    <source>
        <dbReference type="Proteomes" id="UP000244201"/>
    </source>
</evidence>
<dbReference type="EMBL" id="CP026304">
    <property type="protein sequence ID" value="AVZ70899.1"/>
    <property type="molecule type" value="Genomic_DNA"/>
</dbReference>
<keyword evidence="2" id="KW-1185">Reference proteome</keyword>
<name>A0A2R4SVJ6_9ACTN</name>
<protein>
    <submittedName>
        <fullName evidence="1">Uncharacterized protein</fullName>
    </submittedName>
</protein>
<gene>
    <name evidence="1" type="ORF">SLUN_00065</name>
</gene>
<reference evidence="1 2" key="1">
    <citation type="submission" date="2018-01" db="EMBL/GenBank/DDBJ databases">
        <title>Complete genome sequence of Streptomyces lunaelactis MM109T, a Ferroverdin A producer isolated from cave moonmilk deposits.</title>
        <authorList>
            <person name="Naome A."/>
            <person name="Martinet L."/>
            <person name="Maciejewska M."/>
            <person name="Anderssen S."/>
            <person name="Adam D."/>
            <person name="Tenconi E."/>
            <person name="Deflandre B."/>
            <person name="Arguelles-Arias A."/>
            <person name="Calusinska M."/>
            <person name="Copieters W."/>
            <person name="Karim L."/>
            <person name="Hanikenne M."/>
            <person name="Baurain D."/>
            <person name="van Wezel G."/>
            <person name="Smargiasso N."/>
            <person name="de Pauw E."/>
            <person name="Delfosse P."/>
            <person name="Rigali S."/>
        </authorList>
    </citation>
    <scope>NUCLEOTIDE SEQUENCE [LARGE SCALE GENOMIC DNA]</scope>
    <source>
        <strain evidence="1 2">MM109</strain>
    </source>
</reference>
<organism evidence="1 2">
    <name type="scientific">Streptomyces lunaelactis</name>
    <dbReference type="NCBI Taxonomy" id="1535768"/>
    <lineage>
        <taxon>Bacteria</taxon>
        <taxon>Bacillati</taxon>
        <taxon>Actinomycetota</taxon>
        <taxon>Actinomycetes</taxon>
        <taxon>Kitasatosporales</taxon>
        <taxon>Streptomycetaceae</taxon>
        <taxon>Streptomyces</taxon>
    </lineage>
</organism>
<dbReference type="AlphaFoldDB" id="A0A2R4SVJ6"/>
<evidence type="ECO:0000313" key="1">
    <source>
        <dbReference type="EMBL" id="AVZ70899.1"/>
    </source>
</evidence>
<dbReference type="KEGG" id="slk:SLUN_00065"/>